<evidence type="ECO:0000313" key="3">
    <source>
        <dbReference type="Proteomes" id="UP000236726"/>
    </source>
</evidence>
<evidence type="ECO:0000259" key="1">
    <source>
        <dbReference type="Pfam" id="PF00149"/>
    </source>
</evidence>
<gene>
    <name evidence="2" type="ORF">SAMN05216537_11932</name>
</gene>
<dbReference type="PANTHER" id="PTHR42850">
    <property type="entry name" value="METALLOPHOSPHOESTERASE"/>
    <property type="match status" value="1"/>
</dbReference>
<dbReference type="AlphaFoldDB" id="A0A1H5WXR6"/>
<name>A0A1H5WXR6_9FIRM</name>
<reference evidence="2 3" key="1">
    <citation type="submission" date="2016-10" db="EMBL/GenBank/DDBJ databases">
        <authorList>
            <person name="de Groot N.N."/>
        </authorList>
    </citation>
    <scope>NUCLEOTIDE SEQUENCE [LARGE SCALE GENOMIC DNA]</scope>
    <source>
        <strain evidence="2 3">D15d</strain>
    </source>
</reference>
<protein>
    <submittedName>
        <fullName evidence="2">Serine/threonine protein phosphatase 1</fullName>
    </submittedName>
</protein>
<proteinExistence type="predicted"/>
<dbReference type="Gene3D" id="3.60.21.10">
    <property type="match status" value="1"/>
</dbReference>
<dbReference type="InterPro" id="IPR004843">
    <property type="entry name" value="Calcineurin-like_PHP"/>
</dbReference>
<organism evidence="2 3">
    <name type="scientific">Lachnospira multipara</name>
    <dbReference type="NCBI Taxonomy" id="28051"/>
    <lineage>
        <taxon>Bacteria</taxon>
        <taxon>Bacillati</taxon>
        <taxon>Bacillota</taxon>
        <taxon>Clostridia</taxon>
        <taxon>Lachnospirales</taxon>
        <taxon>Lachnospiraceae</taxon>
        <taxon>Lachnospira</taxon>
    </lineage>
</organism>
<dbReference type="PANTHER" id="PTHR42850:SF4">
    <property type="entry name" value="ZINC-DEPENDENT ENDOPOLYPHOSPHATASE"/>
    <property type="match status" value="1"/>
</dbReference>
<dbReference type="GO" id="GO:0016791">
    <property type="term" value="F:phosphatase activity"/>
    <property type="evidence" value="ECO:0007669"/>
    <property type="project" value="TreeGrafter"/>
</dbReference>
<dbReference type="GO" id="GO:0005737">
    <property type="term" value="C:cytoplasm"/>
    <property type="evidence" value="ECO:0007669"/>
    <property type="project" value="TreeGrafter"/>
</dbReference>
<dbReference type="Pfam" id="PF00149">
    <property type="entry name" value="Metallophos"/>
    <property type="match status" value="1"/>
</dbReference>
<feature type="domain" description="Calcineurin-like phosphoesterase" evidence="1">
    <location>
        <begin position="4"/>
        <end position="188"/>
    </location>
</feature>
<accession>A0A1H5WXR6</accession>
<dbReference type="RefSeq" id="WP_103953461.1">
    <property type="nucleotide sequence ID" value="NZ_FNUL01000019.1"/>
</dbReference>
<sequence>MGYYVVGDIHGCFDEWITLKNSIEKIDEEACFILLGDIIDRGNKTFEMLEWATRNITLNGKYQMILGNHEDMAINWIKKYLKNKETAGFSEYGIEQVLKNNDSFYDGYLKLLLYFLEKRPLYKYVDIFGVNFLLVHAYAPDKDRMKEIENGAEINMIDRNYFLWERVNSEENYSDKDTILIHGHTPTIMYDKNTPIYSNNVINLDTGSVFRYSGYNGRLTALRLEDLQEFNI</sequence>
<keyword evidence="3" id="KW-1185">Reference proteome</keyword>
<dbReference type="Proteomes" id="UP000236726">
    <property type="component" value="Unassembled WGS sequence"/>
</dbReference>
<dbReference type="InterPro" id="IPR029052">
    <property type="entry name" value="Metallo-depent_PP-like"/>
</dbReference>
<evidence type="ECO:0000313" key="2">
    <source>
        <dbReference type="EMBL" id="SEG04103.1"/>
    </source>
</evidence>
<dbReference type="EMBL" id="FNUL01000019">
    <property type="protein sequence ID" value="SEG04103.1"/>
    <property type="molecule type" value="Genomic_DNA"/>
</dbReference>
<dbReference type="InterPro" id="IPR050126">
    <property type="entry name" value="Ap4A_hydrolase"/>
</dbReference>
<dbReference type="SUPFAM" id="SSF56300">
    <property type="entry name" value="Metallo-dependent phosphatases"/>
    <property type="match status" value="1"/>
</dbReference>